<evidence type="ECO:0000313" key="1">
    <source>
        <dbReference type="EMBL" id="RCJ38834.1"/>
    </source>
</evidence>
<name>A0A367RSZ4_NOSPU</name>
<dbReference type="EMBL" id="LXQE01000107">
    <property type="protein sequence ID" value="RCJ38834.1"/>
    <property type="molecule type" value="Genomic_DNA"/>
</dbReference>
<comment type="caution">
    <text evidence="1">The sequence shown here is derived from an EMBL/GenBank/DDBJ whole genome shotgun (WGS) entry which is preliminary data.</text>
</comment>
<organism evidence="1 2">
    <name type="scientific">Nostoc punctiforme NIES-2108</name>
    <dbReference type="NCBI Taxonomy" id="1356359"/>
    <lineage>
        <taxon>Bacteria</taxon>
        <taxon>Bacillati</taxon>
        <taxon>Cyanobacteriota</taxon>
        <taxon>Cyanophyceae</taxon>
        <taxon>Nostocales</taxon>
        <taxon>Nostocaceae</taxon>
        <taxon>Nostoc</taxon>
    </lineage>
</organism>
<protein>
    <submittedName>
        <fullName evidence="1">Uncharacterized protein</fullName>
    </submittedName>
</protein>
<gene>
    <name evidence="1" type="ORF">A6769_07275</name>
</gene>
<accession>A0A367RSZ4</accession>
<dbReference type="Proteomes" id="UP000252085">
    <property type="component" value="Unassembled WGS sequence"/>
</dbReference>
<evidence type="ECO:0000313" key="2">
    <source>
        <dbReference type="Proteomes" id="UP000252085"/>
    </source>
</evidence>
<proteinExistence type="predicted"/>
<reference evidence="1 2" key="1">
    <citation type="submission" date="2016-04" db="EMBL/GenBank/DDBJ databases">
        <authorList>
            <person name="Evans L.H."/>
            <person name="Alamgir A."/>
            <person name="Owens N."/>
            <person name="Weber N.D."/>
            <person name="Virtaneva K."/>
            <person name="Barbian K."/>
            <person name="Babar A."/>
            <person name="Rosenke K."/>
        </authorList>
    </citation>
    <scope>NUCLEOTIDE SEQUENCE [LARGE SCALE GENOMIC DNA]</scope>
    <source>
        <strain evidence="1">NIES-2108</strain>
    </source>
</reference>
<sequence>MAFHKINTIDLNDAFDPKSNNFSFLRMLYADSAKGHPPVPPAQLALASILQAYTGASDGCCD</sequence>
<dbReference type="AlphaFoldDB" id="A0A367RSZ4"/>